<dbReference type="EMBL" id="CAJNRD030001116">
    <property type="protein sequence ID" value="CAG5075419.1"/>
    <property type="molecule type" value="Genomic_DNA"/>
</dbReference>
<dbReference type="Proteomes" id="UP000786811">
    <property type="component" value="Unassembled WGS sequence"/>
</dbReference>
<sequence>MNMHQYTWSRENSGLILFNSLMCLDCQPGTMCEHFSMGEINYNDNRLKLASPKEKKTLKRSQKVSVVADEIKKPKVVPNRFRQNNILTASSDVTRDERYMCYKPMLGPLYRLFDHASLSLVARSRLHA</sequence>
<organism evidence="1 2">
    <name type="scientific">Cotesia congregata</name>
    <name type="common">Parasitoid wasp</name>
    <name type="synonym">Apanteles congregatus</name>
    <dbReference type="NCBI Taxonomy" id="51543"/>
    <lineage>
        <taxon>Eukaryota</taxon>
        <taxon>Metazoa</taxon>
        <taxon>Ecdysozoa</taxon>
        <taxon>Arthropoda</taxon>
        <taxon>Hexapoda</taxon>
        <taxon>Insecta</taxon>
        <taxon>Pterygota</taxon>
        <taxon>Neoptera</taxon>
        <taxon>Endopterygota</taxon>
        <taxon>Hymenoptera</taxon>
        <taxon>Apocrita</taxon>
        <taxon>Ichneumonoidea</taxon>
        <taxon>Braconidae</taxon>
        <taxon>Microgastrinae</taxon>
        <taxon>Cotesia</taxon>
    </lineage>
</organism>
<keyword evidence="2" id="KW-1185">Reference proteome</keyword>
<protein>
    <submittedName>
        <fullName evidence="1">Uncharacterized protein</fullName>
    </submittedName>
</protein>
<proteinExistence type="predicted"/>
<accession>A0A8J2E2V0</accession>
<reference evidence="1" key="1">
    <citation type="submission" date="2021-04" db="EMBL/GenBank/DDBJ databases">
        <authorList>
            <person name="Chebbi M.A.C M."/>
        </authorList>
    </citation>
    <scope>NUCLEOTIDE SEQUENCE</scope>
</reference>
<evidence type="ECO:0000313" key="1">
    <source>
        <dbReference type="EMBL" id="CAG5075419.1"/>
    </source>
</evidence>
<name>A0A8J2E2V0_COTCN</name>
<gene>
    <name evidence="1" type="ORF">HICCMSTLAB_LOCUS1573</name>
</gene>
<feature type="non-terminal residue" evidence="1">
    <location>
        <position position="128"/>
    </location>
</feature>
<evidence type="ECO:0000313" key="2">
    <source>
        <dbReference type="Proteomes" id="UP000786811"/>
    </source>
</evidence>
<comment type="caution">
    <text evidence="1">The sequence shown here is derived from an EMBL/GenBank/DDBJ whole genome shotgun (WGS) entry which is preliminary data.</text>
</comment>
<dbReference type="AlphaFoldDB" id="A0A8J2E2V0"/>